<evidence type="ECO:0000313" key="6">
    <source>
        <dbReference type="EMBL" id="MDT0608007.1"/>
    </source>
</evidence>
<dbReference type="InterPro" id="IPR010998">
    <property type="entry name" value="Integrase_recombinase_N"/>
</dbReference>
<feature type="coiled-coil region" evidence="4">
    <location>
        <begin position="70"/>
        <end position="97"/>
    </location>
</feature>
<dbReference type="CDD" id="cd01185">
    <property type="entry name" value="INTN1_C_like"/>
    <property type="match status" value="1"/>
</dbReference>
<reference evidence="6 7" key="1">
    <citation type="submission" date="2023-09" db="EMBL/GenBank/DDBJ databases">
        <authorList>
            <person name="Rey-Velasco X."/>
        </authorList>
    </citation>
    <scope>NUCLEOTIDE SEQUENCE [LARGE SCALE GENOMIC DNA]</scope>
    <source>
        <strain evidence="6 7">F388</strain>
    </source>
</reference>
<feature type="domain" description="Tyr recombinase" evidence="5">
    <location>
        <begin position="228"/>
        <end position="413"/>
    </location>
</feature>
<keyword evidence="3" id="KW-0233">DNA recombination</keyword>
<evidence type="ECO:0000259" key="5">
    <source>
        <dbReference type="PROSITE" id="PS51898"/>
    </source>
</evidence>
<dbReference type="RefSeq" id="WP_311352332.1">
    <property type="nucleotide sequence ID" value="NZ_JAVRHR010000003.1"/>
</dbReference>
<keyword evidence="4" id="KW-0175">Coiled coil</keyword>
<dbReference type="InterPro" id="IPR002104">
    <property type="entry name" value="Integrase_catalytic"/>
</dbReference>
<dbReference type="PANTHER" id="PTHR30349">
    <property type="entry name" value="PHAGE INTEGRASE-RELATED"/>
    <property type="match status" value="1"/>
</dbReference>
<dbReference type="PANTHER" id="PTHR30349:SF64">
    <property type="entry name" value="PROPHAGE INTEGRASE INTD-RELATED"/>
    <property type="match status" value="1"/>
</dbReference>
<dbReference type="InterPro" id="IPR011010">
    <property type="entry name" value="DNA_brk_join_enz"/>
</dbReference>
<protein>
    <submittedName>
        <fullName evidence="6">Tyrosine-type recombinase/integrase</fullName>
    </submittedName>
</protein>
<comment type="similarity">
    <text evidence="1">Belongs to the 'phage' integrase family.</text>
</comment>
<accession>A0ABU3ACU1</accession>
<organism evidence="6 7">
    <name type="scientific">Croceitalea rosinachiae</name>
    <dbReference type="NCBI Taxonomy" id="3075596"/>
    <lineage>
        <taxon>Bacteria</taxon>
        <taxon>Pseudomonadati</taxon>
        <taxon>Bacteroidota</taxon>
        <taxon>Flavobacteriia</taxon>
        <taxon>Flavobacteriales</taxon>
        <taxon>Flavobacteriaceae</taxon>
        <taxon>Croceitalea</taxon>
    </lineage>
</organism>
<evidence type="ECO:0000256" key="4">
    <source>
        <dbReference type="SAM" id="Coils"/>
    </source>
</evidence>
<dbReference type="InterPro" id="IPR050090">
    <property type="entry name" value="Tyrosine_recombinase_XerCD"/>
</dbReference>
<sequence>MSTLKSTFFLKNPQGRGKKSNHESLILFSCYFKLEEKKFVYSTGERIAPKSWDFKNRQPLRHGSNRSKLAAEIATQINRYKEKFEEIQARCKSMDEDFTSQVLKDEFDKSFKRSPNKKNLFFEAYDAFMDYKQKIGDWSPSTIIRYNNIKGILKDFERERKYLLTFNTINNKFHAEFTDYCMNEREHINNTYSRNLGLFKTFMLWSFKNGYTYKEDFKDFKKKKVVVTNQLALSLEDLQKLMAHEFKLKRLERVRDIFVFACVTGMRFGELKFITFENIVNGELHLKEEKDAEKVVRRIPLNDIAKFILRKYDYDLPLIANQKHNEYIKEVFEIIGYTWDVEKVTTKGKENIREKIRFSERISSHTARRTFITMMKKKGISDKLIASITGHKDMKTLNQYYQVDDEAKSEAVNDVFKVKFELLKKVD</sequence>
<keyword evidence="2" id="KW-0238">DNA-binding</keyword>
<comment type="caution">
    <text evidence="6">The sequence shown here is derived from an EMBL/GenBank/DDBJ whole genome shotgun (WGS) entry which is preliminary data.</text>
</comment>
<dbReference type="Pfam" id="PF13102">
    <property type="entry name" value="Phage_int_SAM_5"/>
    <property type="match status" value="1"/>
</dbReference>
<evidence type="ECO:0000313" key="7">
    <source>
        <dbReference type="Proteomes" id="UP001255246"/>
    </source>
</evidence>
<dbReference type="Gene3D" id="1.10.443.10">
    <property type="entry name" value="Intergrase catalytic core"/>
    <property type="match status" value="1"/>
</dbReference>
<dbReference type="Pfam" id="PF00589">
    <property type="entry name" value="Phage_integrase"/>
    <property type="match status" value="1"/>
</dbReference>
<keyword evidence="7" id="KW-1185">Reference proteome</keyword>
<evidence type="ECO:0000256" key="1">
    <source>
        <dbReference type="ARBA" id="ARBA00008857"/>
    </source>
</evidence>
<dbReference type="InterPro" id="IPR025269">
    <property type="entry name" value="SAM-like_dom"/>
</dbReference>
<dbReference type="Proteomes" id="UP001255246">
    <property type="component" value="Unassembled WGS sequence"/>
</dbReference>
<dbReference type="SUPFAM" id="SSF56349">
    <property type="entry name" value="DNA breaking-rejoining enzymes"/>
    <property type="match status" value="1"/>
</dbReference>
<dbReference type="InterPro" id="IPR013762">
    <property type="entry name" value="Integrase-like_cat_sf"/>
</dbReference>
<proteinExistence type="inferred from homology"/>
<dbReference type="PROSITE" id="PS51898">
    <property type="entry name" value="TYR_RECOMBINASE"/>
    <property type="match status" value="1"/>
</dbReference>
<gene>
    <name evidence="6" type="ORF">RM706_13245</name>
</gene>
<name>A0ABU3ACU1_9FLAO</name>
<dbReference type="EMBL" id="JAVRHR010000003">
    <property type="protein sequence ID" value="MDT0608007.1"/>
    <property type="molecule type" value="Genomic_DNA"/>
</dbReference>
<evidence type="ECO:0000256" key="2">
    <source>
        <dbReference type="ARBA" id="ARBA00023125"/>
    </source>
</evidence>
<evidence type="ECO:0000256" key="3">
    <source>
        <dbReference type="ARBA" id="ARBA00023172"/>
    </source>
</evidence>
<dbReference type="Gene3D" id="1.10.150.130">
    <property type="match status" value="1"/>
</dbReference>